<keyword evidence="4" id="KW-0540">Nuclease</keyword>
<accession>A0A4R3JQP9</accession>
<dbReference type="InterPro" id="IPR041796">
    <property type="entry name" value="Mre11_N"/>
</dbReference>
<dbReference type="InterPro" id="IPR029052">
    <property type="entry name" value="Metallo-depent_PP-like"/>
</dbReference>
<organism evidence="4 5">
    <name type="scientific">Faecalimonas umbilicata</name>
    <dbReference type="NCBI Taxonomy" id="1912855"/>
    <lineage>
        <taxon>Bacteria</taxon>
        <taxon>Bacillati</taxon>
        <taxon>Bacillota</taxon>
        <taxon>Clostridia</taxon>
        <taxon>Lachnospirales</taxon>
        <taxon>Lachnospiraceae</taxon>
        <taxon>Faecalimonas</taxon>
    </lineage>
</organism>
<evidence type="ECO:0000259" key="2">
    <source>
        <dbReference type="Pfam" id="PF00149"/>
    </source>
</evidence>
<dbReference type="Proteomes" id="UP000702954">
    <property type="component" value="Unassembled WGS sequence"/>
</dbReference>
<dbReference type="AlphaFoldDB" id="A0A4R3JQP9"/>
<evidence type="ECO:0000313" key="5">
    <source>
        <dbReference type="Proteomes" id="UP000294613"/>
    </source>
</evidence>
<keyword evidence="6" id="KW-1185">Reference proteome</keyword>
<dbReference type="EMBL" id="SLZV01000005">
    <property type="protein sequence ID" value="TCS69087.1"/>
    <property type="molecule type" value="Genomic_DNA"/>
</dbReference>
<feature type="domain" description="Calcineurin-like phosphoesterase" evidence="2">
    <location>
        <begin position="1"/>
        <end position="186"/>
    </location>
</feature>
<keyword evidence="4" id="KW-0269">Exonuclease</keyword>
<name>A0A4R3JQP9_9FIRM</name>
<dbReference type="EMBL" id="BHEO01000002">
    <property type="protein sequence ID" value="GBU03583.1"/>
    <property type="molecule type" value="Genomic_DNA"/>
</dbReference>
<dbReference type="InterPro" id="IPR050535">
    <property type="entry name" value="DNA_Repair-Maintenance_Comp"/>
</dbReference>
<protein>
    <submittedName>
        <fullName evidence="4">DNA repair exonuclease SbcCD nuclease subunit</fullName>
    </submittedName>
</protein>
<evidence type="ECO:0000313" key="4">
    <source>
        <dbReference type="EMBL" id="TCS69087.1"/>
    </source>
</evidence>
<evidence type="ECO:0000256" key="1">
    <source>
        <dbReference type="ARBA" id="ARBA00022801"/>
    </source>
</evidence>
<dbReference type="GO" id="GO:0004527">
    <property type="term" value="F:exonuclease activity"/>
    <property type="evidence" value="ECO:0007669"/>
    <property type="project" value="UniProtKB-KW"/>
</dbReference>
<dbReference type="Gene3D" id="3.60.21.10">
    <property type="match status" value="1"/>
</dbReference>
<evidence type="ECO:0000313" key="3">
    <source>
        <dbReference type="EMBL" id="GBU03583.1"/>
    </source>
</evidence>
<keyword evidence="1" id="KW-0378">Hydrolase</keyword>
<evidence type="ECO:0000313" key="6">
    <source>
        <dbReference type="Proteomes" id="UP000702954"/>
    </source>
</evidence>
<dbReference type="PANTHER" id="PTHR30337">
    <property type="entry name" value="COMPONENT OF ATP-DEPENDENT DSDNA EXONUCLEASE"/>
    <property type="match status" value="1"/>
</dbReference>
<sequence>MNFIQIADVHLGAAPEAGRRDDGQREKEIWDSFYKVIDICEEKQIDLLLIAGDLFHRQPLLRELKEINYHFGKLSRTKVVLIAGNHDYIRKDSRYLQIAWSENVYPLFETTLHRAVIEELDLAVYGFSYDRREIREARYDEAYAPRDMKYEILLAHGGDETHIPIKKAKLKALGYDYVALGHIHKPQMLLKDYAAFSGSLEPLDQNETGRHGFLLGEITEKGTQIRFVPFAKRQYIHLHLTVDIEMTHGALRGKIKEEIEQNGTAELYKIILEGQRDPEIVYDIEDLDYYGNIVEILDHTVPAYHYEQLYERNKENLLGRLIGHFMECEPESIEYQAMCEGVSAILAAMEERS</sequence>
<proteinExistence type="predicted"/>
<dbReference type="InterPro" id="IPR004843">
    <property type="entry name" value="Calcineurin-like_PHP"/>
</dbReference>
<dbReference type="Proteomes" id="UP000294613">
    <property type="component" value="Unassembled WGS sequence"/>
</dbReference>
<comment type="caution">
    <text evidence="4">The sequence shown here is derived from an EMBL/GenBank/DDBJ whole genome shotgun (WGS) entry which is preliminary data.</text>
</comment>
<dbReference type="RefSeq" id="WP_116440924.1">
    <property type="nucleotide sequence ID" value="NZ_BHEO01000002.1"/>
</dbReference>
<gene>
    <name evidence="4" type="ORF">EDD74_10574</name>
    <name evidence="3" type="ORF">FAEUMB_01240</name>
</gene>
<dbReference type="Pfam" id="PF00149">
    <property type="entry name" value="Metallophos"/>
    <property type="match status" value="1"/>
</dbReference>
<reference evidence="4 5" key="2">
    <citation type="submission" date="2019-03" db="EMBL/GenBank/DDBJ databases">
        <title>Genomic Encyclopedia of Type Strains, Phase IV (KMG-IV): sequencing the most valuable type-strain genomes for metagenomic binning, comparative biology and taxonomic classification.</title>
        <authorList>
            <person name="Goeker M."/>
        </authorList>
    </citation>
    <scope>NUCLEOTIDE SEQUENCE [LARGE SCALE GENOMIC DNA]</scope>
    <source>
        <strain evidence="4 5">DSM 103426</strain>
    </source>
</reference>
<dbReference type="SUPFAM" id="SSF56300">
    <property type="entry name" value="Metallo-dependent phosphatases"/>
    <property type="match status" value="1"/>
</dbReference>
<reference evidence="3 6" key="1">
    <citation type="journal article" date="2018" name="Int. J. Syst. Evol. Microbiol.">
        <title>Draft Genome Sequence of Faecalimonas umbilicata JCM 30896T, an Acetate-Producing Bacterium Isolated from Human Feces.</title>
        <authorList>
            <person name="Sakamoto M."/>
            <person name="Ikeyama N."/>
            <person name="Yuki M."/>
            <person name="Ohkuma M."/>
        </authorList>
    </citation>
    <scope>NUCLEOTIDE SEQUENCE [LARGE SCALE GENOMIC DNA]</scope>
    <source>
        <strain evidence="3 6">EGH7</strain>
    </source>
</reference>
<dbReference type="CDD" id="cd00840">
    <property type="entry name" value="MPP_Mre11_N"/>
    <property type="match status" value="1"/>
</dbReference>